<evidence type="ECO:0000256" key="2">
    <source>
        <dbReference type="SAM" id="Phobius"/>
    </source>
</evidence>
<evidence type="ECO:0008006" key="7">
    <source>
        <dbReference type="Google" id="ProtNLM"/>
    </source>
</evidence>
<name>A0AAV5ARP8_9FLAO</name>
<feature type="region of interest" description="Disordered" evidence="1">
    <location>
        <begin position="189"/>
        <end position="209"/>
    </location>
</feature>
<keyword evidence="2" id="KW-1133">Transmembrane helix</keyword>
<keyword evidence="2" id="KW-0812">Transmembrane</keyword>
<organism evidence="3 5">
    <name type="scientific">Capnocytophaga catalasegens</name>
    <dbReference type="NCBI Taxonomy" id="1004260"/>
    <lineage>
        <taxon>Bacteria</taxon>
        <taxon>Pseudomonadati</taxon>
        <taxon>Bacteroidota</taxon>
        <taxon>Flavobacteriia</taxon>
        <taxon>Flavobacteriales</taxon>
        <taxon>Flavobacteriaceae</taxon>
        <taxon>Capnocytophaga</taxon>
    </lineage>
</organism>
<dbReference type="RefSeq" id="WP_264846090.1">
    <property type="nucleotide sequence ID" value="NZ_BPMA01000017.1"/>
</dbReference>
<evidence type="ECO:0000313" key="6">
    <source>
        <dbReference type="Proteomes" id="UP001208692"/>
    </source>
</evidence>
<dbReference type="EMBL" id="BQKA01000018">
    <property type="protein sequence ID" value="GJM50008.1"/>
    <property type="molecule type" value="Genomic_DNA"/>
</dbReference>
<comment type="caution">
    <text evidence="3">The sequence shown here is derived from an EMBL/GenBank/DDBJ whole genome shotgun (WGS) entry which is preliminary data.</text>
</comment>
<keyword evidence="6" id="KW-1185">Reference proteome</keyword>
<reference evidence="3 6" key="1">
    <citation type="submission" date="2021-11" db="EMBL/GenBank/DDBJ databases">
        <title>Draft genome sequence of Capnocytophaga sp. strain KC07075 isolated from cat oral cavity.</title>
        <authorList>
            <person name="Suzuki M."/>
            <person name="Imaoka K."/>
            <person name="Kimura M."/>
            <person name="Morikawa S."/>
            <person name="Maeda K."/>
        </authorList>
    </citation>
    <scope>NUCLEOTIDE SEQUENCE</scope>
    <source>
        <strain evidence="3">KC07075</strain>
        <strain evidence="4 6">KC07079</strain>
    </source>
</reference>
<sequence length="209" mass="24327">MKEKVKEFFKRQWIKIGILIAPLILFFANINVVKWQDKTRYFVDVVIKSTPFLFVYTLWSQWYDNNRVFALSISSALLLNLIVGIRYHWKRGTFNIGIMLRKEIEMLFVVVSVYILLRVLANPLLDSFAGSVFVGTIEFISVLYPVSKALKNIFIITDGKHPPKFVIQALYNYEKEGKLKDFFDSFQNGAKTNENDNETQSKQGAETEY</sequence>
<evidence type="ECO:0000313" key="5">
    <source>
        <dbReference type="Proteomes" id="UP001207736"/>
    </source>
</evidence>
<feature type="transmembrane region" description="Helical" evidence="2">
    <location>
        <begin position="127"/>
        <end position="146"/>
    </location>
</feature>
<keyword evidence="2" id="KW-0472">Membrane</keyword>
<proteinExistence type="predicted"/>
<feature type="transmembrane region" description="Helical" evidence="2">
    <location>
        <begin position="12"/>
        <end position="33"/>
    </location>
</feature>
<dbReference type="EMBL" id="BQKB01000051">
    <property type="protein sequence ID" value="GJM53879.1"/>
    <property type="molecule type" value="Genomic_DNA"/>
</dbReference>
<protein>
    <recommendedName>
        <fullName evidence="7">Holin</fullName>
    </recommendedName>
</protein>
<gene>
    <name evidence="3" type="ORF">RCZ15_09830</name>
    <name evidence="4" type="ORF">RCZ16_21950</name>
</gene>
<evidence type="ECO:0000313" key="4">
    <source>
        <dbReference type="EMBL" id="GJM53879.1"/>
    </source>
</evidence>
<accession>A0AAV5ARP8</accession>
<evidence type="ECO:0000313" key="3">
    <source>
        <dbReference type="EMBL" id="GJM50008.1"/>
    </source>
</evidence>
<dbReference type="Proteomes" id="UP001207736">
    <property type="component" value="Unassembled WGS sequence"/>
</dbReference>
<evidence type="ECO:0000256" key="1">
    <source>
        <dbReference type="SAM" id="MobiDB-lite"/>
    </source>
</evidence>
<feature type="transmembrane region" description="Helical" evidence="2">
    <location>
        <begin position="104"/>
        <end position="121"/>
    </location>
</feature>
<feature type="transmembrane region" description="Helical" evidence="2">
    <location>
        <begin position="68"/>
        <end position="89"/>
    </location>
</feature>
<dbReference type="Proteomes" id="UP001208692">
    <property type="component" value="Unassembled WGS sequence"/>
</dbReference>
<dbReference type="AlphaFoldDB" id="A0AAV5ARP8"/>